<sequence>MNMATLPNAPDSLTLSSPNTQEDDLLARSVKRIKEDLPSTGRWDVDMGDDVNVLNPAICDVDGVSNAPAETACISSQLTVSPNHVYGSEPLSYKDKLLLEEKSEGISFATIPNYLDEDSDVDEDPTSDIPVILLSKAEKRRIREPWANALIIKAFAPKPVGYNFLYPRVQEDLNRVIFGGPWFVGPYYLTIRRWEPNFDPTMTTFSTTVVWARLPHLSADHYDPITLQKIGNKSSLLPVSVHSELDQLSRNFIWGSDEQHRKIHLIKWDTVCQPRHLGGLGLKKSRDANIVAMCKLNWRLHFEKSNTWSKLFCRKYSIVNPRDPLPNHGSPTLQAMKEGRSLFQRGLRWIPRNGNSIFFWNDCWVGNQPLSKVFYGPHLPSLDSLLLADVLLDGSTSGIAYHLPQELLAQMQAIPIATNTTLEDNFSWIGSSNGNFSPSSALCLLRDLPTTKDCT</sequence>
<organism evidence="2 3">
    <name type="scientific">Rubroshorea leprosula</name>
    <dbReference type="NCBI Taxonomy" id="152421"/>
    <lineage>
        <taxon>Eukaryota</taxon>
        <taxon>Viridiplantae</taxon>
        <taxon>Streptophyta</taxon>
        <taxon>Embryophyta</taxon>
        <taxon>Tracheophyta</taxon>
        <taxon>Spermatophyta</taxon>
        <taxon>Magnoliopsida</taxon>
        <taxon>eudicotyledons</taxon>
        <taxon>Gunneridae</taxon>
        <taxon>Pentapetalae</taxon>
        <taxon>rosids</taxon>
        <taxon>malvids</taxon>
        <taxon>Malvales</taxon>
        <taxon>Dipterocarpaceae</taxon>
        <taxon>Rubroshorea</taxon>
    </lineage>
</organism>
<accession>A0AAV5L8E8</accession>
<protein>
    <recommendedName>
        <fullName evidence="4">DUF4283 domain-containing protein</fullName>
    </recommendedName>
</protein>
<dbReference type="PANTHER" id="PTHR33116:SF78">
    <property type="entry name" value="OS12G0587133 PROTEIN"/>
    <property type="match status" value="1"/>
</dbReference>
<gene>
    <name evidence="2" type="ORF">SLEP1_g41833</name>
</gene>
<name>A0AAV5L8E8_9ROSI</name>
<dbReference type="PANTHER" id="PTHR33116">
    <property type="entry name" value="REVERSE TRANSCRIPTASE ZINC-BINDING DOMAIN-CONTAINING PROTEIN-RELATED-RELATED"/>
    <property type="match status" value="1"/>
</dbReference>
<evidence type="ECO:0008006" key="4">
    <source>
        <dbReference type="Google" id="ProtNLM"/>
    </source>
</evidence>
<evidence type="ECO:0000313" key="3">
    <source>
        <dbReference type="Proteomes" id="UP001054252"/>
    </source>
</evidence>
<dbReference type="EMBL" id="BPVZ01000100">
    <property type="protein sequence ID" value="GKV33307.1"/>
    <property type="molecule type" value="Genomic_DNA"/>
</dbReference>
<keyword evidence="3" id="KW-1185">Reference proteome</keyword>
<feature type="region of interest" description="Disordered" evidence="1">
    <location>
        <begin position="1"/>
        <end position="21"/>
    </location>
</feature>
<dbReference type="Proteomes" id="UP001054252">
    <property type="component" value="Unassembled WGS sequence"/>
</dbReference>
<evidence type="ECO:0000313" key="2">
    <source>
        <dbReference type="EMBL" id="GKV33307.1"/>
    </source>
</evidence>
<reference evidence="2 3" key="1">
    <citation type="journal article" date="2021" name="Commun. Biol.">
        <title>The genome of Shorea leprosula (Dipterocarpaceae) highlights the ecological relevance of drought in aseasonal tropical rainforests.</title>
        <authorList>
            <person name="Ng K.K.S."/>
            <person name="Kobayashi M.J."/>
            <person name="Fawcett J.A."/>
            <person name="Hatakeyama M."/>
            <person name="Paape T."/>
            <person name="Ng C.H."/>
            <person name="Ang C.C."/>
            <person name="Tnah L.H."/>
            <person name="Lee C.T."/>
            <person name="Nishiyama T."/>
            <person name="Sese J."/>
            <person name="O'Brien M.J."/>
            <person name="Copetti D."/>
            <person name="Mohd Noor M.I."/>
            <person name="Ong R.C."/>
            <person name="Putra M."/>
            <person name="Sireger I.Z."/>
            <person name="Indrioko S."/>
            <person name="Kosugi Y."/>
            <person name="Izuno A."/>
            <person name="Isagi Y."/>
            <person name="Lee S.L."/>
            <person name="Shimizu K.K."/>
        </authorList>
    </citation>
    <scope>NUCLEOTIDE SEQUENCE [LARGE SCALE GENOMIC DNA]</scope>
    <source>
        <strain evidence="2">214</strain>
    </source>
</reference>
<dbReference type="AlphaFoldDB" id="A0AAV5L8E8"/>
<feature type="compositionally biased region" description="Polar residues" evidence="1">
    <location>
        <begin position="11"/>
        <end position="20"/>
    </location>
</feature>
<comment type="caution">
    <text evidence="2">The sequence shown here is derived from an EMBL/GenBank/DDBJ whole genome shotgun (WGS) entry which is preliminary data.</text>
</comment>
<evidence type="ECO:0000256" key="1">
    <source>
        <dbReference type="SAM" id="MobiDB-lite"/>
    </source>
</evidence>
<proteinExistence type="predicted"/>